<dbReference type="SUPFAM" id="SSF102114">
    <property type="entry name" value="Radical SAM enzymes"/>
    <property type="match status" value="1"/>
</dbReference>
<feature type="binding site" evidence="8">
    <location>
        <position position="12"/>
    </location>
    <ligand>
        <name>[4Fe-4S] cluster</name>
        <dbReference type="ChEBI" id="CHEBI:49883"/>
        <label>1</label>
    </ligand>
</feature>
<dbReference type="InterPro" id="IPR006638">
    <property type="entry name" value="Elp3/MiaA/NifB-like_rSAM"/>
</dbReference>
<dbReference type="Gene3D" id="2.40.50.140">
    <property type="entry name" value="Nucleic acid-binding proteins"/>
    <property type="match status" value="1"/>
</dbReference>
<dbReference type="Pfam" id="PF00919">
    <property type="entry name" value="UPF0004"/>
    <property type="match status" value="1"/>
</dbReference>
<keyword evidence="11" id="KW-0689">Ribosomal protein</keyword>
<feature type="binding site" evidence="8">
    <location>
        <position position="158"/>
    </location>
    <ligand>
        <name>[4Fe-4S] cluster</name>
        <dbReference type="ChEBI" id="CHEBI:49883"/>
        <label>2</label>
        <note>4Fe-4S-S-AdoMet</note>
    </ligand>
</feature>
<evidence type="ECO:0000256" key="3">
    <source>
        <dbReference type="ARBA" id="ARBA00022679"/>
    </source>
</evidence>
<dbReference type="NCBIfam" id="TIGR00089">
    <property type="entry name" value="MiaB/RimO family radical SAM methylthiotransferase"/>
    <property type="match status" value="1"/>
</dbReference>
<dbReference type="InterPro" id="IPR005840">
    <property type="entry name" value="Ribosomal_uS12_MeSTrfase_RimO"/>
</dbReference>
<comment type="function">
    <text evidence="8">Catalyzes the methylthiolation of an aspartic acid residue of ribosomal protein uS12.</text>
</comment>
<reference evidence="11 12" key="1">
    <citation type="submission" date="2013-11" db="EMBL/GenBank/DDBJ databases">
        <title>Metagenomic analysis of a methanogenic consortium involved in long chain n-alkane degradation.</title>
        <authorList>
            <person name="Davidova I.A."/>
            <person name="Callaghan A.V."/>
            <person name="Wawrik B."/>
            <person name="Pruitt S."/>
            <person name="Marks C."/>
            <person name="Duncan K.E."/>
            <person name="Suflita J.M."/>
        </authorList>
    </citation>
    <scope>NUCLEOTIDE SEQUENCE [LARGE SCALE GENOMIC DNA]</scope>
    <source>
        <strain evidence="11 12">SPR</strain>
    </source>
</reference>
<organism evidence="11 12">
    <name type="scientific">Dethiosulfatarculus sandiegensis</name>
    <dbReference type="NCBI Taxonomy" id="1429043"/>
    <lineage>
        <taxon>Bacteria</taxon>
        <taxon>Pseudomonadati</taxon>
        <taxon>Thermodesulfobacteriota</taxon>
        <taxon>Desulfarculia</taxon>
        <taxon>Desulfarculales</taxon>
        <taxon>Desulfarculaceae</taxon>
        <taxon>Dethiosulfatarculus</taxon>
    </lineage>
</organism>
<comment type="similarity">
    <text evidence="8">Belongs to the methylthiotransferase family. RimO subfamily.</text>
</comment>
<dbReference type="GO" id="GO:0046872">
    <property type="term" value="F:metal ion binding"/>
    <property type="evidence" value="ECO:0007669"/>
    <property type="project" value="UniProtKB-KW"/>
</dbReference>
<dbReference type="Gene3D" id="3.40.50.12160">
    <property type="entry name" value="Methylthiotransferase, N-terminal domain"/>
    <property type="match status" value="1"/>
</dbReference>
<dbReference type="GO" id="GO:0051539">
    <property type="term" value="F:4 iron, 4 sulfur cluster binding"/>
    <property type="evidence" value="ECO:0007669"/>
    <property type="project" value="UniProtKB-UniRule"/>
</dbReference>
<keyword evidence="7 8" id="KW-0411">Iron-sulfur</keyword>
<evidence type="ECO:0000256" key="8">
    <source>
        <dbReference type="HAMAP-Rule" id="MF_01865"/>
    </source>
</evidence>
<dbReference type="HAMAP" id="MF_01865">
    <property type="entry name" value="MTTase_RimO"/>
    <property type="match status" value="1"/>
</dbReference>
<proteinExistence type="inferred from homology"/>
<keyword evidence="5 8" id="KW-0479">Metal-binding</keyword>
<dbReference type="SFLD" id="SFLDS00029">
    <property type="entry name" value="Radical_SAM"/>
    <property type="match status" value="1"/>
</dbReference>
<evidence type="ECO:0000313" key="11">
    <source>
        <dbReference type="EMBL" id="KIX14509.1"/>
    </source>
</evidence>
<dbReference type="GO" id="GO:0005829">
    <property type="term" value="C:cytosol"/>
    <property type="evidence" value="ECO:0007669"/>
    <property type="project" value="TreeGrafter"/>
</dbReference>
<dbReference type="InParanoid" id="A0A0D2J8P1"/>
<feature type="domain" description="Radical SAM core" evidence="10">
    <location>
        <begin position="140"/>
        <end position="369"/>
    </location>
</feature>
<dbReference type="PROSITE" id="PS51449">
    <property type="entry name" value="MTTASE_N"/>
    <property type="match status" value="1"/>
</dbReference>
<keyword evidence="4 8" id="KW-0949">S-adenosyl-L-methionine</keyword>
<dbReference type="EMBL" id="AZAC01000010">
    <property type="protein sequence ID" value="KIX14509.1"/>
    <property type="molecule type" value="Genomic_DNA"/>
</dbReference>
<dbReference type="GO" id="GO:0005840">
    <property type="term" value="C:ribosome"/>
    <property type="evidence" value="ECO:0007669"/>
    <property type="project" value="UniProtKB-KW"/>
</dbReference>
<dbReference type="AlphaFoldDB" id="A0A0D2J8P1"/>
<keyword evidence="2 8" id="KW-0963">Cytoplasm</keyword>
<evidence type="ECO:0000313" key="12">
    <source>
        <dbReference type="Proteomes" id="UP000032233"/>
    </source>
</evidence>
<dbReference type="SFLD" id="SFLDG01082">
    <property type="entry name" value="B12-binding_domain_containing"/>
    <property type="match status" value="1"/>
</dbReference>
<comment type="caution">
    <text evidence="11">The sequence shown here is derived from an EMBL/GenBank/DDBJ whole genome shotgun (WGS) entry which is preliminary data.</text>
</comment>
<evidence type="ECO:0000259" key="9">
    <source>
        <dbReference type="PROSITE" id="PS51449"/>
    </source>
</evidence>
<keyword evidence="11" id="KW-0687">Ribonucleoprotein</keyword>
<dbReference type="PANTHER" id="PTHR43837:SF1">
    <property type="entry name" value="RIBOSOMAL PROTEIN US12 METHYLTHIOTRANSFERASE RIMO"/>
    <property type="match status" value="1"/>
</dbReference>
<dbReference type="InterPro" id="IPR038135">
    <property type="entry name" value="Methylthiotransferase_N_sf"/>
</dbReference>
<feature type="binding site" evidence="8">
    <location>
        <position position="154"/>
    </location>
    <ligand>
        <name>[4Fe-4S] cluster</name>
        <dbReference type="ChEBI" id="CHEBI:49883"/>
        <label>2</label>
        <note>4Fe-4S-S-AdoMet</note>
    </ligand>
</feature>
<evidence type="ECO:0000259" key="10">
    <source>
        <dbReference type="PROSITE" id="PS51918"/>
    </source>
</evidence>
<evidence type="ECO:0000256" key="2">
    <source>
        <dbReference type="ARBA" id="ARBA00022490"/>
    </source>
</evidence>
<keyword evidence="12" id="KW-1185">Reference proteome</keyword>
<dbReference type="PATRIC" id="fig|1429043.3.peg.1653"/>
<dbReference type="SFLD" id="SFLDG01061">
    <property type="entry name" value="methylthiotransferase"/>
    <property type="match status" value="1"/>
</dbReference>
<feature type="domain" description="MTTase N-terminal" evidence="9">
    <location>
        <begin position="3"/>
        <end position="117"/>
    </location>
</feature>
<dbReference type="RefSeq" id="WP_044347749.1">
    <property type="nucleotide sequence ID" value="NZ_AZAC01000010.1"/>
</dbReference>
<dbReference type="NCBIfam" id="TIGR01125">
    <property type="entry name" value="30S ribosomal protein S12 methylthiotransferase RimO"/>
    <property type="match status" value="1"/>
</dbReference>
<dbReference type="FunCoup" id="A0A0D2J8P1">
    <property type="interactions" value="368"/>
</dbReference>
<dbReference type="Pfam" id="PF04055">
    <property type="entry name" value="Radical_SAM"/>
    <property type="match status" value="1"/>
</dbReference>
<accession>A0A0D2J8P1</accession>
<dbReference type="SFLD" id="SFLDF00274">
    <property type="entry name" value="ribosomal_protein_S12_methylth"/>
    <property type="match status" value="1"/>
</dbReference>
<dbReference type="InterPro" id="IPR002792">
    <property type="entry name" value="TRAM_dom"/>
</dbReference>
<comment type="subcellular location">
    <subcellularLocation>
        <location evidence="8">Cytoplasm</location>
    </subcellularLocation>
</comment>
<dbReference type="STRING" id="1429043.X474_07825"/>
<evidence type="ECO:0000256" key="4">
    <source>
        <dbReference type="ARBA" id="ARBA00022691"/>
    </source>
</evidence>
<dbReference type="OrthoDB" id="9805215at2"/>
<dbReference type="InterPro" id="IPR007197">
    <property type="entry name" value="rSAM"/>
</dbReference>
<gene>
    <name evidence="8" type="primary">rimO</name>
    <name evidence="11" type="ORF">X474_07825</name>
</gene>
<evidence type="ECO:0000256" key="7">
    <source>
        <dbReference type="ARBA" id="ARBA00023014"/>
    </source>
</evidence>
<dbReference type="InterPro" id="IPR058240">
    <property type="entry name" value="rSAM_sf"/>
</dbReference>
<dbReference type="GO" id="GO:0103039">
    <property type="term" value="F:protein methylthiotransferase activity"/>
    <property type="evidence" value="ECO:0007669"/>
    <property type="project" value="UniProtKB-EC"/>
</dbReference>
<dbReference type="InterPro" id="IPR013848">
    <property type="entry name" value="Methylthiotransferase_N"/>
</dbReference>
<protein>
    <recommendedName>
        <fullName evidence="8">Ribosomal protein uS12 methylthiotransferase RimO</fullName>
        <shortName evidence="8">uS12 MTTase</shortName>
        <shortName evidence="8">uS12 methylthiotransferase</shortName>
        <ecNumber evidence="8">2.8.4.4</ecNumber>
    </recommendedName>
    <alternativeName>
        <fullName evidence="8">Ribosomal protein uS12 (aspartate-C(3))-methylthiotransferase</fullName>
    </alternativeName>
    <alternativeName>
        <fullName evidence="8">Ribosome maturation factor RimO</fullName>
    </alternativeName>
</protein>
<comment type="catalytic activity">
    <reaction evidence="8">
        <text>L-aspartate(89)-[ribosomal protein uS12]-hydrogen + (sulfur carrier)-SH + AH2 + 2 S-adenosyl-L-methionine = 3-methylsulfanyl-L-aspartate(89)-[ribosomal protein uS12]-hydrogen + (sulfur carrier)-H + 5'-deoxyadenosine + L-methionine + A + S-adenosyl-L-homocysteine + 2 H(+)</text>
        <dbReference type="Rhea" id="RHEA:37087"/>
        <dbReference type="Rhea" id="RHEA-COMP:10460"/>
        <dbReference type="Rhea" id="RHEA-COMP:10461"/>
        <dbReference type="Rhea" id="RHEA-COMP:14737"/>
        <dbReference type="Rhea" id="RHEA-COMP:14739"/>
        <dbReference type="ChEBI" id="CHEBI:13193"/>
        <dbReference type="ChEBI" id="CHEBI:15378"/>
        <dbReference type="ChEBI" id="CHEBI:17319"/>
        <dbReference type="ChEBI" id="CHEBI:17499"/>
        <dbReference type="ChEBI" id="CHEBI:29917"/>
        <dbReference type="ChEBI" id="CHEBI:29961"/>
        <dbReference type="ChEBI" id="CHEBI:57844"/>
        <dbReference type="ChEBI" id="CHEBI:57856"/>
        <dbReference type="ChEBI" id="CHEBI:59789"/>
        <dbReference type="ChEBI" id="CHEBI:64428"/>
        <dbReference type="ChEBI" id="CHEBI:73599"/>
        <dbReference type="EC" id="2.8.4.4"/>
    </reaction>
</comment>
<dbReference type="Proteomes" id="UP000032233">
    <property type="component" value="Unassembled WGS sequence"/>
</dbReference>
<dbReference type="Pfam" id="PF18693">
    <property type="entry name" value="TRAM_2"/>
    <property type="match status" value="1"/>
</dbReference>
<dbReference type="PANTHER" id="PTHR43837">
    <property type="entry name" value="RIBOSOMAL PROTEIN S12 METHYLTHIOTRANSFERASE RIMO"/>
    <property type="match status" value="1"/>
</dbReference>
<keyword evidence="6 8" id="KW-0408">Iron</keyword>
<keyword evidence="3 8" id="KW-0808">Transferase</keyword>
<dbReference type="FunFam" id="3.80.30.20:FF:000001">
    <property type="entry name" value="tRNA-2-methylthio-N(6)-dimethylallyladenosine synthase 2"/>
    <property type="match status" value="1"/>
</dbReference>
<keyword evidence="1 8" id="KW-0004">4Fe-4S</keyword>
<evidence type="ECO:0000256" key="5">
    <source>
        <dbReference type="ARBA" id="ARBA00022723"/>
    </source>
</evidence>
<sequence length="439" mass="49017">MKNKAMILTLGCPKNLVDSEVLASELENTGYEMTSGPREANIILVNTCGFIEEAVSESLEAILDLGQMKTEGQRLVVIGCMVGRYGESLVENLPEVDLFISPAGLGRLKEILDAGESGLAESKPKVDSTLLKGYSQRMPTTGPGWAYVKIAEGCANKCRFCTIPSIKGPLISRNPESILKEIECFAQKGIKEINLVAQDLTDYGKDVKFKYNLAYLLEQIEKIENIAWVRMHYLNPETISENLINAPAKYSKVLPYFDLPIQHVAEKVVKNMGRRKIEADIRNILNKISDTYPKFTLRATVMVGHPGEGEEEFNQLLEFLAEARFDHLGCFHYQAEEGTPSARMKQIPREIALKREEAVMAQQKEISKAKLAERVDNMESALVLGPHPESDLVWHGRLWSQAPDVDGELIITECKAEPGEIAECRIVDSFDYDLEGHIT</sequence>
<feature type="binding site" evidence="8">
    <location>
        <position position="80"/>
    </location>
    <ligand>
        <name>[4Fe-4S] cluster</name>
        <dbReference type="ChEBI" id="CHEBI:49883"/>
        <label>1</label>
    </ligand>
</feature>
<name>A0A0D2J8P1_9BACT</name>
<evidence type="ECO:0000256" key="6">
    <source>
        <dbReference type="ARBA" id="ARBA00023004"/>
    </source>
</evidence>
<dbReference type="InterPro" id="IPR023404">
    <property type="entry name" value="rSAM_horseshoe"/>
</dbReference>
<dbReference type="GO" id="GO:0006400">
    <property type="term" value="P:tRNA modification"/>
    <property type="evidence" value="ECO:0007669"/>
    <property type="project" value="InterPro"/>
</dbReference>
<evidence type="ECO:0000256" key="1">
    <source>
        <dbReference type="ARBA" id="ARBA00022485"/>
    </source>
</evidence>
<comment type="cofactor">
    <cofactor evidence="8">
        <name>[4Fe-4S] cluster</name>
        <dbReference type="ChEBI" id="CHEBI:49883"/>
    </cofactor>
    <text evidence="8">Binds 2 [4Fe-4S] clusters. One cluster is coordinated with 3 cysteines and an exchangeable S-adenosyl-L-methionine.</text>
</comment>
<dbReference type="InterPro" id="IPR005839">
    <property type="entry name" value="Methylthiotransferase"/>
</dbReference>
<dbReference type="PROSITE" id="PS51918">
    <property type="entry name" value="RADICAL_SAM"/>
    <property type="match status" value="1"/>
</dbReference>
<dbReference type="Gene3D" id="3.80.30.20">
    <property type="entry name" value="tm_1862 like domain"/>
    <property type="match status" value="1"/>
</dbReference>
<dbReference type="EC" id="2.8.4.4" evidence="8"/>
<dbReference type="SMART" id="SM00729">
    <property type="entry name" value="Elp3"/>
    <property type="match status" value="1"/>
</dbReference>
<dbReference type="InterPro" id="IPR012340">
    <property type="entry name" value="NA-bd_OB-fold"/>
</dbReference>
<dbReference type="GO" id="GO:0035599">
    <property type="term" value="F:aspartic acid methylthiotransferase activity"/>
    <property type="evidence" value="ECO:0007669"/>
    <property type="project" value="TreeGrafter"/>
</dbReference>
<feature type="binding site" evidence="8">
    <location>
        <position position="48"/>
    </location>
    <ligand>
        <name>[4Fe-4S] cluster</name>
        <dbReference type="ChEBI" id="CHEBI:49883"/>
        <label>1</label>
    </ligand>
</feature>
<feature type="binding site" evidence="8">
    <location>
        <position position="161"/>
    </location>
    <ligand>
        <name>[4Fe-4S] cluster</name>
        <dbReference type="ChEBI" id="CHEBI:49883"/>
        <label>2</label>
        <note>4Fe-4S-S-AdoMet</note>
    </ligand>
</feature>
<dbReference type="CDD" id="cd01335">
    <property type="entry name" value="Radical_SAM"/>
    <property type="match status" value="1"/>
</dbReference>